<dbReference type="AlphaFoldDB" id="A0A401T9C9"/>
<organism evidence="9 10">
    <name type="scientific">Chiloscyllium punctatum</name>
    <name type="common">Brownbanded bambooshark</name>
    <name type="synonym">Hemiscyllium punctatum</name>
    <dbReference type="NCBI Taxonomy" id="137246"/>
    <lineage>
        <taxon>Eukaryota</taxon>
        <taxon>Metazoa</taxon>
        <taxon>Chordata</taxon>
        <taxon>Craniata</taxon>
        <taxon>Vertebrata</taxon>
        <taxon>Chondrichthyes</taxon>
        <taxon>Elasmobranchii</taxon>
        <taxon>Galeomorphii</taxon>
        <taxon>Galeoidea</taxon>
        <taxon>Orectolobiformes</taxon>
        <taxon>Hemiscylliidae</taxon>
        <taxon>Chiloscyllium</taxon>
    </lineage>
</organism>
<evidence type="ECO:0000256" key="3">
    <source>
        <dbReference type="ARBA" id="ARBA00022989"/>
    </source>
</evidence>
<evidence type="ECO:0000256" key="4">
    <source>
        <dbReference type="ARBA" id="ARBA00023136"/>
    </source>
</evidence>
<dbReference type="PROSITE" id="PS50922">
    <property type="entry name" value="TLC"/>
    <property type="match status" value="1"/>
</dbReference>
<dbReference type="Proteomes" id="UP000287033">
    <property type="component" value="Unassembled WGS sequence"/>
</dbReference>
<gene>
    <name evidence="9" type="ORF">chiPu_0022844</name>
</gene>
<reference evidence="9 10" key="1">
    <citation type="journal article" date="2018" name="Nat. Ecol. Evol.">
        <title>Shark genomes provide insights into elasmobranch evolution and the origin of vertebrates.</title>
        <authorList>
            <person name="Hara Y"/>
            <person name="Yamaguchi K"/>
            <person name="Onimaru K"/>
            <person name="Kadota M"/>
            <person name="Koyanagi M"/>
            <person name="Keeley SD"/>
            <person name="Tatsumi K"/>
            <person name="Tanaka K"/>
            <person name="Motone F"/>
            <person name="Kageyama Y"/>
            <person name="Nozu R"/>
            <person name="Adachi N"/>
            <person name="Nishimura O"/>
            <person name="Nakagawa R"/>
            <person name="Tanegashima C"/>
            <person name="Kiyatake I"/>
            <person name="Matsumoto R"/>
            <person name="Murakumo K"/>
            <person name="Nishida K"/>
            <person name="Terakita A"/>
            <person name="Kuratani S"/>
            <person name="Sato K"/>
            <person name="Hyodo S Kuraku.S."/>
        </authorList>
    </citation>
    <scope>NUCLEOTIDE SEQUENCE [LARGE SCALE GENOMIC DNA]</scope>
</reference>
<dbReference type="GO" id="GO:0046513">
    <property type="term" value="P:ceramide biosynthetic process"/>
    <property type="evidence" value="ECO:0007669"/>
    <property type="project" value="TreeGrafter"/>
</dbReference>
<keyword evidence="3 7" id="KW-1133">Transmembrane helix</keyword>
<keyword evidence="4 5" id="KW-0472">Membrane</keyword>
<dbReference type="GO" id="GO:0016020">
    <property type="term" value="C:membrane"/>
    <property type="evidence" value="ECO:0007669"/>
    <property type="project" value="UniProtKB-SubCell"/>
</dbReference>
<evidence type="ECO:0000256" key="5">
    <source>
        <dbReference type="PROSITE-ProRule" id="PRU00205"/>
    </source>
</evidence>
<evidence type="ECO:0000256" key="1">
    <source>
        <dbReference type="ARBA" id="ARBA00004141"/>
    </source>
</evidence>
<dbReference type="EMBL" id="BEZZ01012001">
    <property type="protein sequence ID" value="GCC39276.1"/>
    <property type="molecule type" value="Genomic_DNA"/>
</dbReference>
<sequence length="149" mass="17148">MAEVSTPFVCLGKVLIQYRQQHTLLHKLNGIMMLATFFICRILLFPYMYWVYGRELGIPLYRVPLELPPHYNLAAFLLLAPQLYWFSLICRGAWRLFTRHRLPPKGQIQPQPQHLNGFLTPSPSPSPPATPPSSPSVKEPNQDDQLKPQ</sequence>
<dbReference type="STRING" id="137246.A0A401T9C9"/>
<name>A0A401T9C9_CHIPU</name>
<comment type="subcellular location">
    <subcellularLocation>
        <location evidence="1">Membrane</location>
        <topology evidence="1">Multi-pass membrane protein</topology>
    </subcellularLocation>
</comment>
<feature type="transmembrane region" description="Helical" evidence="7">
    <location>
        <begin position="28"/>
        <end position="50"/>
    </location>
</feature>
<dbReference type="GO" id="GO:0005783">
    <property type="term" value="C:endoplasmic reticulum"/>
    <property type="evidence" value="ECO:0007669"/>
    <property type="project" value="TreeGrafter"/>
</dbReference>
<feature type="domain" description="TLC" evidence="8">
    <location>
        <begin position="1"/>
        <end position="98"/>
    </location>
</feature>
<proteinExistence type="predicted"/>
<evidence type="ECO:0000313" key="9">
    <source>
        <dbReference type="EMBL" id="GCC39276.1"/>
    </source>
</evidence>
<evidence type="ECO:0000256" key="2">
    <source>
        <dbReference type="ARBA" id="ARBA00022692"/>
    </source>
</evidence>
<protein>
    <recommendedName>
        <fullName evidence="8">TLC domain-containing protein</fullName>
    </recommendedName>
</protein>
<evidence type="ECO:0000256" key="6">
    <source>
        <dbReference type="SAM" id="MobiDB-lite"/>
    </source>
</evidence>
<feature type="compositionally biased region" description="Pro residues" evidence="6">
    <location>
        <begin position="122"/>
        <end position="134"/>
    </location>
</feature>
<feature type="transmembrane region" description="Helical" evidence="7">
    <location>
        <begin position="70"/>
        <end position="94"/>
    </location>
</feature>
<dbReference type="Pfam" id="PF03798">
    <property type="entry name" value="TRAM_LAG1_CLN8"/>
    <property type="match status" value="1"/>
</dbReference>
<dbReference type="PANTHER" id="PTHR13439">
    <property type="entry name" value="CT120 PROTEIN"/>
    <property type="match status" value="1"/>
</dbReference>
<comment type="caution">
    <text evidence="9">The sequence shown here is derived from an EMBL/GenBank/DDBJ whole genome shotgun (WGS) entry which is preliminary data.</text>
</comment>
<keyword evidence="2 5" id="KW-0812">Transmembrane</keyword>
<evidence type="ECO:0000313" key="10">
    <source>
        <dbReference type="Proteomes" id="UP000287033"/>
    </source>
</evidence>
<feature type="compositionally biased region" description="Basic and acidic residues" evidence="6">
    <location>
        <begin position="140"/>
        <end position="149"/>
    </location>
</feature>
<feature type="region of interest" description="Disordered" evidence="6">
    <location>
        <begin position="105"/>
        <end position="149"/>
    </location>
</feature>
<dbReference type="InterPro" id="IPR050846">
    <property type="entry name" value="TLCD"/>
</dbReference>
<accession>A0A401T9C9</accession>
<dbReference type="GO" id="GO:0050291">
    <property type="term" value="F:sphingosine N-acyltransferase activity"/>
    <property type="evidence" value="ECO:0007669"/>
    <property type="project" value="TreeGrafter"/>
</dbReference>
<dbReference type="InterPro" id="IPR006634">
    <property type="entry name" value="TLC-dom"/>
</dbReference>
<evidence type="ECO:0000256" key="7">
    <source>
        <dbReference type="SAM" id="Phobius"/>
    </source>
</evidence>
<keyword evidence="10" id="KW-1185">Reference proteome</keyword>
<evidence type="ECO:0000259" key="8">
    <source>
        <dbReference type="PROSITE" id="PS50922"/>
    </source>
</evidence>
<dbReference type="GO" id="GO:0055088">
    <property type="term" value="P:lipid homeostasis"/>
    <property type="evidence" value="ECO:0007669"/>
    <property type="project" value="TreeGrafter"/>
</dbReference>
<dbReference type="OrthoDB" id="10266980at2759"/>
<dbReference type="OMA" id="ANHANIS"/>
<dbReference type="PANTHER" id="PTHR13439:SF15">
    <property type="entry name" value="CERAMIDE SYNTHASE"/>
    <property type="match status" value="1"/>
</dbReference>